<evidence type="ECO:0000313" key="1">
    <source>
        <dbReference type="EMBL" id="CAJ1976763.1"/>
    </source>
</evidence>
<dbReference type="EMBL" id="OY731407">
    <property type="protein sequence ID" value="CAJ1976763.1"/>
    <property type="molecule type" value="Genomic_DNA"/>
</dbReference>
<dbReference type="AlphaFoldDB" id="A0AA86W1P6"/>
<protein>
    <submittedName>
        <fullName evidence="1">Uncharacterized protein</fullName>
    </submittedName>
</protein>
<reference evidence="1" key="1">
    <citation type="submission" date="2023-10" db="EMBL/GenBank/DDBJ databases">
        <authorList>
            <person name="Domelevo Entfellner J.-B."/>
        </authorList>
    </citation>
    <scope>NUCLEOTIDE SEQUENCE</scope>
</reference>
<gene>
    <name evidence="1" type="ORF">AYBTSS11_LOCUS28906</name>
</gene>
<organism evidence="1 2">
    <name type="scientific">Sphenostylis stenocarpa</name>
    <dbReference type="NCBI Taxonomy" id="92480"/>
    <lineage>
        <taxon>Eukaryota</taxon>
        <taxon>Viridiplantae</taxon>
        <taxon>Streptophyta</taxon>
        <taxon>Embryophyta</taxon>
        <taxon>Tracheophyta</taxon>
        <taxon>Spermatophyta</taxon>
        <taxon>Magnoliopsida</taxon>
        <taxon>eudicotyledons</taxon>
        <taxon>Gunneridae</taxon>
        <taxon>Pentapetalae</taxon>
        <taxon>rosids</taxon>
        <taxon>fabids</taxon>
        <taxon>Fabales</taxon>
        <taxon>Fabaceae</taxon>
        <taxon>Papilionoideae</taxon>
        <taxon>50 kb inversion clade</taxon>
        <taxon>NPAAA clade</taxon>
        <taxon>indigoferoid/millettioid clade</taxon>
        <taxon>Phaseoleae</taxon>
        <taxon>Sphenostylis</taxon>
    </lineage>
</organism>
<dbReference type="Proteomes" id="UP001189624">
    <property type="component" value="Chromosome 10"/>
</dbReference>
<sequence length="108" mass="12294">MKNKKLWKTLLRHSFACGRAWAISAEGFIHSSLRVDTWDLSQDLDSFHQFERARAVRNYEGGRSNRHLRVDMWDLSPSTRFLGSLDLIESLSVGFVNEGPDLLGGSID</sequence>
<name>A0AA86W1P6_9FABA</name>
<dbReference type="Gramene" id="rna-AYBTSS11_LOCUS28906">
    <property type="protein sequence ID" value="CAJ1976763.1"/>
    <property type="gene ID" value="gene-AYBTSS11_LOCUS28906"/>
</dbReference>
<accession>A0AA86W1P6</accession>
<keyword evidence="2" id="KW-1185">Reference proteome</keyword>
<proteinExistence type="predicted"/>
<evidence type="ECO:0000313" key="2">
    <source>
        <dbReference type="Proteomes" id="UP001189624"/>
    </source>
</evidence>